<dbReference type="PANTHER" id="PTHR35806">
    <property type="entry name" value="OXALOACETATE DECARBOXYLASE BETA CHAIN 2"/>
    <property type="match status" value="1"/>
</dbReference>
<feature type="transmembrane region" description="Helical" evidence="7">
    <location>
        <begin position="20"/>
        <end position="40"/>
    </location>
</feature>
<evidence type="ECO:0000256" key="5">
    <source>
        <dbReference type="ARBA" id="ARBA00022989"/>
    </source>
</evidence>
<dbReference type="Pfam" id="PF03977">
    <property type="entry name" value="OAD_beta"/>
    <property type="match status" value="1"/>
</dbReference>
<sequence>MFEQISSLLYSLVEQTGLAQLWWGNVVMIIVGAVLVYLALARKYEPFLLLGIGFACIVANVPGSDLIKPGGLFYYAYKGVELVILPPLIFFG</sequence>
<gene>
    <name evidence="8" type="ORF">LUCI_4759</name>
</gene>
<evidence type="ECO:0000256" key="2">
    <source>
        <dbReference type="ARBA" id="ARBA00022475"/>
    </source>
</evidence>
<dbReference type="PANTHER" id="PTHR35806:SF1">
    <property type="entry name" value="OXALOACETATE DECARBOXYLASE BETA CHAIN 2"/>
    <property type="match status" value="1"/>
</dbReference>
<evidence type="ECO:0000256" key="7">
    <source>
        <dbReference type="SAM" id="Phobius"/>
    </source>
</evidence>
<dbReference type="Proteomes" id="UP000277811">
    <property type="component" value="Unassembled WGS sequence"/>
</dbReference>
<keyword evidence="4" id="KW-1278">Translocase</keyword>
<evidence type="ECO:0000313" key="8">
    <source>
        <dbReference type="EMBL" id="VBB09464.1"/>
    </source>
</evidence>
<dbReference type="GO" id="GO:0006814">
    <property type="term" value="P:sodium ion transport"/>
    <property type="evidence" value="ECO:0007669"/>
    <property type="project" value="InterPro"/>
</dbReference>
<comment type="subcellular location">
    <subcellularLocation>
        <location evidence="1">Cell membrane</location>
        <topology evidence="1">Multi-pass membrane protein</topology>
    </subcellularLocation>
</comment>
<keyword evidence="3 7" id="KW-0812">Transmembrane</keyword>
<feature type="transmembrane region" description="Helical" evidence="7">
    <location>
        <begin position="47"/>
        <end position="67"/>
    </location>
</feature>
<keyword evidence="2" id="KW-1003">Cell membrane</keyword>
<evidence type="ECO:0000256" key="3">
    <source>
        <dbReference type="ARBA" id="ARBA00022692"/>
    </source>
</evidence>
<evidence type="ECO:0000256" key="4">
    <source>
        <dbReference type="ARBA" id="ARBA00022967"/>
    </source>
</evidence>
<organism evidence="8 9">
    <name type="scientific">Lucifera butyrica</name>
    <dbReference type="NCBI Taxonomy" id="1351585"/>
    <lineage>
        <taxon>Bacteria</taxon>
        <taxon>Bacillati</taxon>
        <taxon>Bacillota</taxon>
        <taxon>Negativicutes</taxon>
        <taxon>Veillonellales</taxon>
        <taxon>Veillonellaceae</taxon>
        <taxon>Lucifera</taxon>
    </lineage>
</organism>
<name>A0A498RD34_9FIRM</name>
<keyword evidence="9" id="KW-1185">Reference proteome</keyword>
<dbReference type="AlphaFoldDB" id="A0A498RD34"/>
<feature type="non-terminal residue" evidence="8">
    <location>
        <position position="92"/>
    </location>
</feature>
<evidence type="ECO:0000256" key="1">
    <source>
        <dbReference type="ARBA" id="ARBA00004651"/>
    </source>
</evidence>
<dbReference type="GO" id="GO:0005886">
    <property type="term" value="C:plasma membrane"/>
    <property type="evidence" value="ECO:0007669"/>
    <property type="project" value="UniProtKB-SubCell"/>
</dbReference>
<dbReference type="EMBL" id="UPPP01000126">
    <property type="protein sequence ID" value="VBB09464.1"/>
    <property type="molecule type" value="Genomic_DNA"/>
</dbReference>
<accession>A0A498RD34</accession>
<dbReference type="InterPro" id="IPR005661">
    <property type="entry name" value="OadB_MmdB"/>
</dbReference>
<dbReference type="GO" id="GO:0016829">
    <property type="term" value="F:lyase activity"/>
    <property type="evidence" value="ECO:0007669"/>
    <property type="project" value="InterPro"/>
</dbReference>
<keyword evidence="5 7" id="KW-1133">Transmembrane helix</keyword>
<proteinExistence type="predicted"/>
<evidence type="ECO:0000256" key="6">
    <source>
        <dbReference type="ARBA" id="ARBA00023136"/>
    </source>
</evidence>
<dbReference type="RefSeq" id="WP_207858383.1">
    <property type="nucleotide sequence ID" value="NZ_UPPP01000126.1"/>
</dbReference>
<protein>
    <submittedName>
        <fullName evidence="8">Na+-transporting methylmalonyl-coa/oxaloacetate decarboxylase beta subunit</fullName>
    </submittedName>
</protein>
<reference evidence="8 9" key="1">
    <citation type="submission" date="2018-06" db="EMBL/GenBank/DDBJ databases">
        <authorList>
            <person name="Strepis N."/>
        </authorList>
    </citation>
    <scope>NUCLEOTIDE SEQUENCE [LARGE SCALE GENOMIC DNA]</scope>
    <source>
        <strain evidence="8">LUCI</strain>
    </source>
</reference>
<keyword evidence="6 7" id="KW-0472">Membrane</keyword>
<evidence type="ECO:0000313" key="9">
    <source>
        <dbReference type="Proteomes" id="UP000277811"/>
    </source>
</evidence>